<reference evidence="2" key="2">
    <citation type="submission" date="2020-09" db="EMBL/GenBank/DDBJ databases">
        <authorList>
            <person name="Sun Q."/>
            <person name="Zhou Y."/>
        </authorList>
    </citation>
    <scope>NUCLEOTIDE SEQUENCE</scope>
    <source>
        <strain evidence="2">CGMCC 1.6333</strain>
    </source>
</reference>
<feature type="transmembrane region" description="Helical" evidence="1">
    <location>
        <begin position="31"/>
        <end position="52"/>
    </location>
</feature>
<proteinExistence type="predicted"/>
<keyword evidence="1" id="KW-0812">Transmembrane</keyword>
<dbReference type="Proteomes" id="UP000618460">
    <property type="component" value="Unassembled WGS sequence"/>
</dbReference>
<evidence type="ECO:0000256" key="1">
    <source>
        <dbReference type="SAM" id="Phobius"/>
    </source>
</evidence>
<organism evidence="2 3">
    <name type="scientific">Paraliobacillus quinghaiensis</name>
    <dbReference type="NCBI Taxonomy" id="470815"/>
    <lineage>
        <taxon>Bacteria</taxon>
        <taxon>Bacillati</taxon>
        <taxon>Bacillota</taxon>
        <taxon>Bacilli</taxon>
        <taxon>Bacillales</taxon>
        <taxon>Bacillaceae</taxon>
        <taxon>Paraliobacillus</taxon>
    </lineage>
</organism>
<keyword evidence="1" id="KW-1133">Transmembrane helix</keyword>
<gene>
    <name evidence="2" type="ORF">GCM10011351_07270</name>
</gene>
<evidence type="ECO:0000313" key="3">
    <source>
        <dbReference type="Proteomes" id="UP000618460"/>
    </source>
</evidence>
<accession>A0A917WRT9</accession>
<comment type="caution">
    <text evidence="2">The sequence shown here is derived from an EMBL/GenBank/DDBJ whole genome shotgun (WGS) entry which is preliminary data.</text>
</comment>
<name>A0A917WRT9_9BACI</name>
<keyword evidence="1" id="KW-0472">Membrane</keyword>
<protein>
    <submittedName>
        <fullName evidence="2">Uncharacterized protein</fullName>
    </submittedName>
</protein>
<dbReference type="EMBL" id="BMLG01000001">
    <property type="protein sequence ID" value="GGM24060.1"/>
    <property type="molecule type" value="Genomic_DNA"/>
</dbReference>
<sequence>MEWMMLFGVLLTILPLVTLKKMKTETKIQKFFHIGSLVIGIICLVSSIMLFIQFANSM</sequence>
<reference evidence="2" key="1">
    <citation type="journal article" date="2014" name="Int. J. Syst. Evol. Microbiol.">
        <title>Complete genome sequence of Corynebacterium casei LMG S-19264T (=DSM 44701T), isolated from a smear-ripened cheese.</title>
        <authorList>
            <consortium name="US DOE Joint Genome Institute (JGI-PGF)"/>
            <person name="Walter F."/>
            <person name="Albersmeier A."/>
            <person name="Kalinowski J."/>
            <person name="Ruckert C."/>
        </authorList>
    </citation>
    <scope>NUCLEOTIDE SEQUENCE</scope>
    <source>
        <strain evidence="2">CGMCC 1.6333</strain>
    </source>
</reference>
<dbReference type="RefSeq" id="WP_162879107.1">
    <property type="nucleotide sequence ID" value="NZ_BMLG01000001.1"/>
</dbReference>
<keyword evidence="3" id="KW-1185">Reference proteome</keyword>
<evidence type="ECO:0000313" key="2">
    <source>
        <dbReference type="EMBL" id="GGM24060.1"/>
    </source>
</evidence>
<dbReference type="AlphaFoldDB" id="A0A917WRT9"/>